<protein>
    <recommendedName>
        <fullName evidence="6">BREX system P-loop protein BrxC</fullName>
    </recommendedName>
</protein>
<dbReference type="eggNOG" id="COG1293">
    <property type="taxonomic scope" value="Bacteria"/>
</dbReference>
<dbReference type="RefSeq" id="WP_014256029.1">
    <property type="nucleotide sequence ID" value="NC_016627.1"/>
</dbReference>
<dbReference type="NCBIfam" id="NF033441">
    <property type="entry name" value="BREX_BrxC"/>
    <property type="match status" value="1"/>
</dbReference>
<feature type="domain" description="Probable ATP-binding protein BrxC winged helix-turn-helix" evidence="1">
    <location>
        <begin position="736"/>
        <end position="858"/>
    </location>
</feature>
<dbReference type="AlphaFoldDB" id="G8LTI5"/>
<dbReference type="InterPro" id="IPR047679">
    <property type="entry name" value="BREX_BrxC"/>
</dbReference>
<dbReference type="EMBL" id="CP003065">
    <property type="protein sequence ID" value="AEV69480.1"/>
    <property type="molecule type" value="Genomic_DNA"/>
</dbReference>
<gene>
    <name evidence="4" type="ordered locus">Clocl_2933</name>
</gene>
<proteinExistence type="predicted"/>
<reference evidence="5" key="1">
    <citation type="submission" date="2011-12" db="EMBL/GenBank/DDBJ databases">
        <title>Complete sequence of Clostridium clariflavum DSM 19732.</title>
        <authorList>
            <consortium name="US DOE Joint Genome Institute"/>
            <person name="Lucas S."/>
            <person name="Han J."/>
            <person name="Lapidus A."/>
            <person name="Cheng J.-F."/>
            <person name="Goodwin L."/>
            <person name="Pitluck S."/>
            <person name="Peters L."/>
            <person name="Teshima H."/>
            <person name="Detter J.C."/>
            <person name="Han C."/>
            <person name="Tapia R."/>
            <person name="Land M."/>
            <person name="Hauser L."/>
            <person name="Kyrpides N."/>
            <person name="Ivanova N."/>
            <person name="Pagani I."/>
            <person name="Kitzmiller T."/>
            <person name="Lynd L."/>
            <person name="Izquierdo J."/>
            <person name="Woyke T."/>
        </authorList>
    </citation>
    <scope>NUCLEOTIDE SEQUENCE [LARGE SCALE GENOMIC DNA]</scope>
    <source>
        <strain evidence="5">DSM 19732 / NBRC 101661 / EBR45</strain>
    </source>
</reference>
<dbReference type="Pfam" id="PF25796">
    <property type="entry name" value="BREX_BrxC_4th"/>
    <property type="match status" value="1"/>
</dbReference>
<dbReference type="Proteomes" id="UP000005435">
    <property type="component" value="Chromosome"/>
</dbReference>
<evidence type="ECO:0000313" key="4">
    <source>
        <dbReference type="EMBL" id="AEV69480.1"/>
    </source>
</evidence>
<evidence type="ECO:0000259" key="2">
    <source>
        <dbReference type="Pfam" id="PF25792"/>
    </source>
</evidence>
<evidence type="ECO:0000259" key="1">
    <source>
        <dbReference type="Pfam" id="PF25791"/>
    </source>
</evidence>
<dbReference type="Pfam" id="PF25792">
    <property type="entry name" value="BREX_BrxC_helical"/>
    <property type="match status" value="1"/>
</dbReference>
<evidence type="ECO:0008006" key="6">
    <source>
        <dbReference type="Google" id="ProtNLM"/>
    </source>
</evidence>
<dbReference type="InterPro" id="IPR027417">
    <property type="entry name" value="P-loop_NTPase"/>
</dbReference>
<dbReference type="Pfam" id="PF25791">
    <property type="entry name" value="WHD_BREX_BrxC"/>
    <property type="match status" value="1"/>
</dbReference>
<dbReference type="HOGENOM" id="CLU_007924_0_0_9"/>
<name>G8LTI5_ACECE</name>
<dbReference type="STRING" id="720554.Clocl_2933"/>
<dbReference type="InterPro" id="IPR058037">
    <property type="entry name" value="BREX_BrxC_helical"/>
</dbReference>
<accession>G8LTI5</accession>
<dbReference type="KEGG" id="ccl:Clocl_2933"/>
<reference evidence="4 5" key="2">
    <citation type="journal article" date="2012" name="Stand. Genomic Sci.">
        <title>Complete Genome Sequence of Clostridium clariflavum DSM 19732.</title>
        <authorList>
            <person name="Izquierdo J.A."/>
            <person name="Goodwin L."/>
            <person name="Davenport K.W."/>
            <person name="Teshima H."/>
            <person name="Bruce D."/>
            <person name="Detter C."/>
            <person name="Tapia R."/>
            <person name="Han S."/>
            <person name="Land M."/>
            <person name="Hauser L."/>
            <person name="Jeffries C.D."/>
            <person name="Han J."/>
            <person name="Pitluck S."/>
            <person name="Nolan M."/>
            <person name="Chen A."/>
            <person name="Huntemann M."/>
            <person name="Mavromatis K."/>
            <person name="Mikhailova N."/>
            <person name="Liolios K."/>
            <person name="Woyke T."/>
            <person name="Lynd L.R."/>
        </authorList>
    </citation>
    <scope>NUCLEOTIDE SEQUENCE [LARGE SCALE GENOMIC DNA]</scope>
    <source>
        <strain evidence="5">DSM 19732 / NBRC 101661 / EBR45</strain>
    </source>
</reference>
<keyword evidence="5" id="KW-1185">Reference proteome</keyword>
<feature type="domain" description="Probable ATP-binding protein BrxC 4th six-stranded beta-sheet" evidence="3">
    <location>
        <begin position="556"/>
        <end position="729"/>
    </location>
</feature>
<sequence>MFIKDMFKKPIDRDIKGVIKVGQDDDSNVKQELDEYVVTRELSKHFDSFFEAYRKGIAGTTDKMGVWISGFFGSGKSHFLKILSYLLENREVEGKRAIEYFNDKIQDSMVWANMKLAGDTSADVILFNIDSKSDSDSKANKDSIVKVFNKVFNEMQGFCGSMPWIAELERQMVVDGVYEDFKKTFKDISGREWTEAREDFYYEEDAIVEALARSTKMSHEAARNWYAKAEENYTLSVDRFAKRVREYIERKGNNHHVVFLVDEIGQYIGDNSQLMLNLQTVVEDLGTECGGKAWVIVTSQQDIDSVTKVKGNDFSKIQGRFNTRLSLSSANVDEVIRKRILLKDDVARDTLKLLYEDKSAILKNLITFSADTPEKKVYKDGEDFAECYPFIPYQFNLLQQVLTSIRIHGASGKHLAEGERSMISSFQESAIKYMNCEEGTLIPFSAFYDTVEAFLDSNIRTVIIHAQENENLNDFDVELLKVLFMIKYVKEIPANIENLATLMVSHIDEDKIDLKKKIEDSLRRLVKETLVQKNGDQYIFLTHEEQDINREIKSISVDLGEVIQKVSEIVFEEIYPDKKYRYSSKYNFSFNQVVDDRFFRGNQGNDIGLKIITPYYDTGEELTDNELKLMSMRENNLIVKLPNDTTFLDEMEEVLKIETFLRRKGGTSLTQKIEEIKDRKRRELVERKDRVKRLLTEAIENADMYANSQRLEINKKDPVEKINDGFKVLIEGIYTKLGYINFFTSAKDLYDIFSDNEQITLTGVEAPNKLAVEEMAGYIERNTARNIPVTMKTILGIYEKAPYGWLEEDIEWVIGKLFKAQEIKLQLNSQYLDVQDRDIVKYLTKRDYADRLLVEKRIKVPAHQISSAKELCKELFNITAVPSDEDGLMKKFKELAKDEISKIDKLLVYYKQIKYPGKDILEEGKNTLEKVCKIQDPKEFYEELQKEKDILLDYADDSIDVKKFFDSNQREFFDKAVHKINVYNSNKTYVLDKEVIDLVEQMKKIVESREPYSDIHKLPSLVDRFVVRFTELLEVECKPVRQVIENDYRKVIDELNKYEFKDVLYNKFKGRFDDLLDRLDHANNFYEAIAMKEESDRLKLRCFDDISAEIAKIKAPTQPTEHQDLGSPEIVNNPPKIYKKTINISIANILHGAKTIESEADIENVVNEIKNRLKSELKDDIIIKLV</sequence>
<dbReference type="SUPFAM" id="SSF52540">
    <property type="entry name" value="P-loop containing nucleoside triphosphate hydrolases"/>
    <property type="match status" value="1"/>
</dbReference>
<dbReference type="OrthoDB" id="3201900at2"/>
<evidence type="ECO:0000259" key="3">
    <source>
        <dbReference type="Pfam" id="PF25796"/>
    </source>
</evidence>
<dbReference type="InterPro" id="IPR058038">
    <property type="entry name" value="BREX_BrxC_wHTH"/>
</dbReference>
<evidence type="ECO:0000313" key="5">
    <source>
        <dbReference type="Proteomes" id="UP000005435"/>
    </source>
</evidence>
<feature type="domain" description="Probable ATP-binding protein BrxC alpha-helical" evidence="2">
    <location>
        <begin position="864"/>
        <end position="987"/>
    </location>
</feature>
<organism evidence="4 5">
    <name type="scientific">Acetivibrio clariflavus (strain DSM 19732 / NBRC 101661 / EBR45)</name>
    <name type="common">Clostridium clariflavum</name>
    <dbReference type="NCBI Taxonomy" id="720554"/>
    <lineage>
        <taxon>Bacteria</taxon>
        <taxon>Bacillati</taxon>
        <taxon>Bacillota</taxon>
        <taxon>Clostridia</taxon>
        <taxon>Eubacteriales</taxon>
        <taxon>Oscillospiraceae</taxon>
        <taxon>Acetivibrio</taxon>
    </lineage>
</organism>
<dbReference type="InterPro" id="IPR058036">
    <property type="entry name" value="BREX_BrxC_4th"/>
</dbReference>